<accession>A0ABN9G1G3</accession>
<dbReference type="SUPFAM" id="SSF52096">
    <property type="entry name" value="ClpP/crotonase"/>
    <property type="match status" value="1"/>
</dbReference>
<dbReference type="PANTHER" id="PTHR43684">
    <property type="match status" value="1"/>
</dbReference>
<gene>
    <name evidence="1" type="ORF">SPARVUS_LOCUS13274350</name>
</gene>
<dbReference type="Gene3D" id="1.10.12.10">
    <property type="entry name" value="Lyase 2-enoyl-coa Hydratase, Chain A, domain 2"/>
    <property type="match status" value="1"/>
</dbReference>
<dbReference type="Gene3D" id="3.90.226.10">
    <property type="entry name" value="2-enoyl-CoA Hydratase, Chain A, domain 1"/>
    <property type="match status" value="1"/>
</dbReference>
<dbReference type="EMBL" id="CATNWA010017802">
    <property type="protein sequence ID" value="CAI9603193.1"/>
    <property type="molecule type" value="Genomic_DNA"/>
</dbReference>
<dbReference type="InterPro" id="IPR014748">
    <property type="entry name" value="Enoyl-CoA_hydra_C"/>
</dbReference>
<keyword evidence="2" id="KW-1185">Reference proteome</keyword>
<proteinExistence type="predicted"/>
<dbReference type="CDD" id="cd06558">
    <property type="entry name" value="crotonase-like"/>
    <property type="match status" value="1"/>
</dbReference>
<evidence type="ECO:0000313" key="1">
    <source>
        <dbReference type="EMBL" id="CAI9603193.1"/>
    </source>
</evidence>
<dbReference type="Pfam" id="PF00378">
    <property type="entry name" value="ECH_1"/>
    <property type="match status" value="1"/>
</dbReference>
<dbReference type="PANTHER" id="PTHR43684:SF16">
    <property type="entry name" value="ENOYL-COA DELTA ISOMERASE 2, MITOCHONDRIAL"/>
    <property type="match status" value="1"/>
</dbReference>
<dbReference type="Proteomes" id="UP001162483">
    <property type="component" value="Unassembled WGS sequence"/>
</dbReference>
<evidence type="ECO:0008006" key="3">
    <source>
        <dbReference type="Google" id="ProtNLM"/>
    </source>
</evidence>
<name>A0ABN9G1G3_9NEOB</name>
<comment type="caution">
    <text evidence="1">The sequence shown here is derived from an EMBL/GenBank/DDBJ whole genome shotgun (WGS) entry which is preliminary data.</text>
</comment>
<reference evidence="1" key="1">
    <citation type="submission" date="2023-05" db="EMBL/GenBank/DDBJ databases">
        <authorList>
            <person name="Stuckert A."/>
        </authorList>
    </citation>
    <scope>NUCLEOTIDE SEQUENCE</scope>
</reference>
<dbReference type="InterPro" id="IPR029045">
    <property type="entry name" value="ClpP/crotonase-like_dom_sf"/>
</dbReference>
<organism evidence="1 2">
    <name type="scientific">Staurois parvus</name>
    <dbReference type="NCBI Taxonomy" id="386267"/>
    <lineage>
        <taxon>Eukaryota</taxon>
        <taxon>Metazoa</taxon>
        <taxon>Chordata</taxon>
        <taxon>Craniata</taxon>
        <taxon>Vertebrata</taxon>
        <taxon>Euteleostomi</taxon>
        <taxon>Amphibia</taxon>
        <taxon>Batrachia</taxon>
        <taxon>Anura</taxon>
        <taxon>Neobatrachia</taxon>
        <taxon>Ranoidea</taxon>
        <taxon>Ranidae</taxon>
        <taxon>Staurois</taxon>
    </lineage>
</organism>
<sequence>MESYKEISDALEEAGNDDSVLTVFTGYGDYFTSGNDLNNALRRSNGNLEDMITESSNVVRNFVCKFIDFPKPLVAMVNGPAIGIGTTILGLCDLVYASDQATFNTPFSKLGQHPEACSSYTFPRIMGLSKAIEVLLFNKTLTAREACNLGLVTEVFPDSTFQQEVWSRLKSYATFPKNCLALSKQLVRSVDNEKLHTVCVKEMELLIKRANSEDALNAIQQFFSRKSKM</sequence>
<evidence type="ECO:0000313" key="2">
    <source>
        <dbReference type="Proteomes" id="UP001162483"/>
    </source>
</evidence>
<dbReference type="InterPro" id="IPR001753">
    <property type="entry name" value="Enoyl-CoA_hydra/iso"/>
</dbReference>
<dbReference type="InterPro" id="IPR051053">
    <property type="entry name" value="ECH/Chromodomain_protein"/>
</dbReference>
<protein>
    <recommendedName>
        <fullName evidence="3">Enoyl-CoA delta isomerase 2, mitochondrial</fullName>
    </recommendedName>
</protein>